<proteinExistence type="predicted"/>
<name>A0A6I6CW59_9GAMM</name>
<dbReference type="Proteomes" id="UP000427716">
    <property type="component" value="Chromosome"/>
</dbReference>
<gene>
    <name evidence="2" type="ORF">GM160_00770</name>
</gene>
<organism evidence="2 3">
    <name type="scientific">Guyparkeria halophila</name>
    <dbReference type="NCBI Taxonomy" id="47960"/>
    <lineage>
        <taxon>Bacteria</taxon>
        <taxon>Pseudomonadati</taxon>
        <taxon>Pseudomonadota</taxon>
        <taxon>Gammaproteobacteria</taxon>
        <taxon>Chromatiales</taxon>
        <taxon>Thioalkalibacteraceae</taxon>
        <taxon>Guyparkeria</taxon>
    </lineage>
</organism>
<evidence type="ECO:0000313" key="2">
    <source>
        <dbReference type="EMBL" id="QGT77530.1"/>
    </source>
</evidence>
<feature type="transmembrane region" description="Helical" evidence="1">
    <location>
        <begin position="39"/>
        <end position="60"/>
    </location>
</feature>
<evidence type="ECO:0000256" key="1">
    <source>
        <dbReference type="SAM" id="Phobius"/>
    </source>
</evidence>
<dbReference type="RefSeq" id="WP_136866817.1">
    <property type="nucleotide sequence ID" value="NZ_CP046415.1"/>
</dbReference>
<protein>
    <submittedName>
        <fullName evidence="2">Uncharacterized protein</fullName>
    </submittedName>
</protein>
<keyword evidence="1" id="KW-0472">Membrane</keyword>
<dbReference type="AlphaFoldDB" id="A0A6I6CW59"/>
<dbReference type="EMBL" id="CP046415">
    <property type="protein sequence ID" value="QGT77530.1"/>
    <property type="molecule type" value="Genomic_DNA"/>
</dbReference>
<dbReference type="KEGG" id="ghl:GM160_00770"/>
<accession>A0A6I6CW59</accession>
<sequence>MDLWMKIGMAVLLGAVLLFLLPRVKPMMAASRKGSREEWLGVALILLAVAGFVAFLMNAVGS</sequence>
<reference evidence="2 3" key="1">
    <citation type="submission" date="2019-11" db="EMBL/GenBank/DDBJ databases">
        <authorList>
            <person name="Zhang J."/>
            <person name="Sun C."/>
        </authorList>
    </citation>
    <scope>NUCLEOTIDE SEQUENCE [LARGE SCALE GENOMIC DNA]</scope>
    <source>
        <strain evidence="3">sp2</strain>
    </source>
</reference>
<keyword evidence="1" id="KW-1133">Transmembrane helix</keyword>
<keyword evidence="3" id="KW-1185">Reference proteome</keyword>
<keyword evidence="1" id="KW-0812">Transmembrane</keyword>
<evidence type="ECO:0000313" key="3">
    <source>
        <dbReference type="Proteomes" id="UP000427716"/>
    </source>
</evidence>